<evidence type="ECO:0000256" key="11">
    <source>
        <dbReference type="ARBA" id="ARBA00022801"/>
    </source>
</evidence>
<keyword evidence="21" id="KW-1185">Reference proteome</keyword>
<evidence type="ECO:0000256" key="8">
    <source>
        <dbReference type="ARBA" id="ARBA00022741"/>
    </source>
</evidence>
<feature type="compositionally biased region" description="Basic and acidic residues" evidence="18">
    <location>
        <begin position="1203"/>
        <end position="1226"/>
    </location>
</feature>
<dbReference type="CDD" id="cd09274">
    <property type="entry name" value="RNase_HI_RT_Ty3"/>
    <property type="match status" value="1"/>
</dbReference>
<evidence type="ECO:0000256" key="17">
    <source>
        <dbReference type="PROSITE-ProRule" id="PRU10141"/>
    </source>
</evidence>
<keyword evidence="10" id="KW-0418">Kinase</keyword>
<dbReference type="PROSITE" id="PS00108">
    <property type="entry name" value="PROTEIN_KINASE_ST"/>
    <property type="match status" value="1"/>
</dbReference>
<dbReference type="InterPro" id="IPR000719">
    <property type="entry name" value="Prot_kinase_dom"/>
</dbReference>
<dbReference type="InterPro" id="IPR041373">
    <property type="entry name" value="RT_RNaseH"/>
</dbReference>
<dbReference type="SUPFAM" id="SSF56112">
    <property type="entry name" value="Protein kinase-like (PK-like)"/>
    <property type="match status" value="1"/>
</dbReference>
<keyword evidence="14" id="KW-1133">Transmembrane helix</keyword>
<dbReference type="SUPFAM" id="SSF56672">
    <property type="entry name" value="DNA/RNA polymerases"/>
    <property type="match status" value="1"/>
</dbReference>
<comment type="caution">
    <text evidence="20">The sequence shown here is derived from an EMBL/GenBank/DDBJ whole genome shotgun (WGS) entry which is preliminary data.</text>
</comment>
<dbReference type="InterPro" id="IPR011009">
    <property type="entry name" value="Kinase-like_dom_sf"/>
</dbReference>
<keyword evidence="6" id="KW-0540">Nuclease</keyword>
<dbReference type="PROSITE" id="PS00107">
    <property type="entry name" value="PROTEIN_KINASE_ATP"/>
    <property type="match status" value="1"/>
</dbReference>
<evidence type="ECO:0000256" key="2">
    <source>
        <dbReference type="ARBA" id="ARBA00022527"/>
    </source>
</evidence>
<dbReference type="GO" id="GO:0005524">
    <property type="term" value="F:ATP binding"/>
    <property type="evidence" value="ECO:0007669"/>
    <property type="project" value="UniProtKB-UniRule"/>
</dbReference>
<dbReference type="Pfam" id="PF07714">
    <property type="entry name" value="PK_Tyr_Ser-Thr"/>
    <property type="match status" value="1"/>
</dbReference>
<keyword evidence="7" id="KW-0732">Signal</keyword>
<evidence type="ECO:0000313" key="21">
    <source>
        <dbReference type="Proteomes" id="UP000626092"/>
    </source>
</evidence>
<accession>A0A834G850</accession>
<evidence type="ECO:0000256" key="18">
    <source>
        <dbReference type="SAM" id="MobiDB-lite"/>
    </source>
</evidence>
<dbReference type="InterPro" id="IPR043502">
    <property type="entry name" value="DNA/RNA_pol_sf"/>
</dbReference>
<comment type="subcellular location">
    <subcellularLocation>
        <location evidence="1">Membrane</location>
        <topology evidence="1">Single-pass membrane protein</topology>
    </subcellularLocation>
</comment>
<proteinExistence type="predicted"/>
<dbReference type="Gene3D" id="3.30.70.270">
    <property type="match status" value="2"/>
</dbReference>
<dbReference type="GO" id="GO:0005886">
    <property type="term" value="C:plasma membrane"/>
    <property type="evidence" value="ECO:0007669"/>
    <property type="project" value="UniProtKB-ARBA"/>
</dbReference>
<evidence type="ECO:0000256" key="14">
    <source>
        <dbReference type="ARBA" id="ARBA00022989"/>
    </source>
</evidence>
<keyword evidence="4" id="KW-0812">Transmembrane</keyword>
<feature type="domain" description="Protein kinase" evidence="19">
    <location>
        <begin position="924"/>
        <end position="1203"/>
    </location>
</feature>
<keyword evidence="13" id="KW-0695">RNA-directed DNA polymerase</keyword>
<keyword evidence="5" id="KW-0548">Nucleotidyltransferase</keyword>
<evidence type="ECO:0000256" key="7">
    <source>
        <dbReference type="ARBA" id="ARBA00022729"/>
    </source>
</evidence>
<keyword evidence="12 17" id="KW-0067">ATP-binding</keyword>
<evidence type="ECO:0000256" key="10">
    <source>
        <dbReference type="ARBA" id="ARBA00022777"/>
    </source>
</evidence>
<dbReference type="InterPro" id="IPR032872">
    <property type="entry name" value="WAK_assoc_C"/>
</dbReference>
<protein>
    <recommendedName>
        <fullName evidence="19">Protein kinase domain-containing protein</fullName>
    </recommendedName>
</protein>
<keyword evidence="16" id="KW-0325">Glycoprotein</keyword>
<sequence length="1255" mass="140819">MFGNDGNLGFGLQSCQTEVLAPVELVSGDVIRDYLSVLRRGFLVKWRAPNCSTCEDSGGRCGSDLVEFHFKCFCTDRPHSARCHPSDFKESEQVYAMVVKSLVVEERDKAKISIIPSEEEHVEHVRQVLMVLQENKLYIQLKKCSFLTSSLLFLGYVVSSEGIHVDEEKVRAIRDWPTPKSVTEVRSFHGLATFYRRFIRNFSTIVAPITECLKKGKFLWGSEAEQSFALVKERLCTAPVLALPSFEKIFEVECDASGVGIGAVLSQEKRPVAFFSEKLSEARQKWSTYDQEFYSVIRALKHWEHYLIQREFVLYTDHQALKFINSQKKLDSMHVRWATFLQKFPFTIRHKSGVSNKVADALSRRADLLVTLAHEVVGFEFLKELYPEDEDFKEIWAVCVQNRPVSDFHVTDGYLFRGNRLCIPQSSLRESLIRDLHGGGLGGHLGRDKTVAIHSATGKSPFSLVYVTSPKHIVDLVHLSRGPGVSVAAETMAKQAQEISKVFNVADLSEYHAEEPLEKGFDVACERNKPIYKTSGAHYLIEDISYDNQSFHMVLDVEVLDTTCFAPRQNFSFDRSSLTFQSSNSDLLFFYNCSANISISYPKRVVTCAFAANQTILISFVALVPRGKHYGFSAPVPCESLVFAPVELTEENSSVIVETQDHAKLLTQGFSLEWSGPSCADCKSSGGNCGLNSSTVVCFCPDGAHSKHCNDVDFISHGKKAVMDSDSRLTVSSTTGLRITYPIETTDGKEGFCGYLGFEVYREGNKPLYTTYQRTNCFIEEIYYPNNTSCLVVNIEVINPECTAPPRHFAFDRSSMEFGPNFADLFLFFNCTSFPAIFSEFPITSAVVPFPIPPTTAPLFSPVIPGGVVLVLSLLILTIRWRKKRNNVCYGIAKNTPSDLERGSIYFGVAVFSYTELEEATNDFDASRELGDGGYGTVYHGILRDGREVAVKRLYEHNYKRVTQFMNEVEILTRLHHRNLVALYGCTSHQSKELILVYEFIPNGTVADHLHGDRAKDAPLTWPTRMNIAIETAGALAYLHASDIIHRDVKTHNILLDDNFCVKVADFGLSRLFPTNVTHVSTAPQGTPGYVDPEYHQCYQLTDKSDVYSFGVVLIELISSMPAVDIGRHRHEINLANWAINRIQNHAFNELIDPSLGFQSDSSIERMAQSVSEVAFRCLQLEKEMRPTMEEVLEALKEIQEYKEEKSEGEATGKRMHPSPEGDHVLLLKNSKVPPSPDSVTDKFVSCSTTSFSSG</sequence>
<evidence type="ECO:0000256" key="4">
    <source>
        <dbReference type="ARBA" id="ARBA00022692"/>
    </source>
</evidence>
<dbReference type="InterPro" id="IPR017441">
    <property type="entry name" value="Protein_kinase_ATP_BS"/>
</dbReference>
<dbReference type="FunFam" id="3.30.70.270:FF:000026">
    <property type="entry name" value="Transposon Ty3-G Gag-Pol polyprotein"/>
    <property type="match status" value="1"/>
</dbReference>
<feature type="region of interest" description="Disordered" evidence="18">
    <location>
        <begin position="1203"/>
        <end position="1255"/>
    </location>
</feature>
<dbReference type="InterPro" id="IPR008271">
    <property type="entry name" value="Ser/Thr_kinase_AS"/>
</dbReference>
<dbReference type="AlphaFoldDB" id="A0A834G850"/>
<dbReference type="GO" id="GO:0004519">
    <property type="term" value="F:endonuclease activity"/>
    <property type="evidence" value="ECO:0007669"/>
    <property type="project" value="UniProtKB-KW"/>
</dbReference>
<dbReference type="SMART" id="SM00220">
    <property type="entry name" value="S_TKc"/>
    <property type="match status" value="1"/>
</dbReference>
<keyword evidence="15" id="KW-0472">Membrane</keyword>
<keyword evidence="2" id="KW-0723">Serine/threonine-protein kinase</keyword>
<dbReference type="PROSITE" id="PS50011">
    <property type="entry name" value="PROTEIN_KINASE_DOM"/>
    <property type="match status" value="1"/>
</dbReference>
<dbReference type="Proteomes" id="UP000626092">
    <property type="component" value="Unassembled WGS sequence"/>
</dbReference>
<feature type="compositionally biased region" description="Polar residues" evidence="18">
    <location>
        <begin position="1246"/>
        <end position="1255"/>
    </location>
</feature>
<dbReference type="EMBL" id="WJXA01000012">
    <property type="protein sequence ID" value="KAF7124785.1"/>
    <property type="molecule type" value="Genomic_DNA"/>
</dbReference>
<evidence type="ECO:0000256" key="6">
    <source>
        <dbReference type="ARBA" id="ARBA00022722"/>
    </source>
</evidence>
<evidence type="ECO:0000256" key="1">
    <source>
        <dbReference type="ARBA" id="ARBA00004167"/>
    </source>
</evidence>
<dbReference type="Gene3D" id="1.10.510.10">
    <property type="entry name" value="Transferase(Phosphotransferase) domain 1"/>
    <property type="match status" value="1"/>
</dbReference>
<dbReference type="GO" id="GO:0016787">
    <property type="term" value="F:hydrolase activity"/>
    <property type="evidence" value="ECO:0007669"/>
    <property type="project" value="UniProtKB-KW"/>
</dbReference>
<keyword evidence="11" id="KW-0378">Hydrolase</keyword>
<name>A0A834G850_RHOSS</name>
<dbReference type="GO" id="GO:0003964">
    <property type="term" value="F:RNA-directed DNA polymerase activity"/>
    <property type="evidence" value="ECO:0007669"/>
    <property type="project" value="UniProtKB-KW"/>
</dbReference>
<feature type="binding site" evidence="17">
    <location>
        <position position="952"/>
    </location>
    <ligand>
        <name>ATP</name>
        <dbReference type="ChEBI" id="CHEBI:30616"/>
    </ligand>
</feature>
<evidence type="ECO:0000256" key="9">
    <source>
        <dbReference type="ARBA" id="ARBA00022759"/>
    </source>
</evidence>
<dbReference type="PANTHER" id="PTHR46008">
    <property type="entry name" value="LEAF RUST 10 DISEASE-RESISTANCE LOCUS RECEPTOR-LIKE PROTEIN KINASE-LIKE 1.4"/>
    <property type="match status" value="1"/>
</dbReference>
<dbReference type="FunFam" id="1.10.510.10:FF:000161">
    <property type="entry name" value="Wall-associated receptor kinase-like 20"/>
    <property type="match status" value="1"/>
</dbReference>
<keyword evidence="9" id="KW-0255">Endonuclease</keyword>
<dbReference type="Pfam" id="PF14380">
    <property type="entry name" value="WAK_assoc"/>
    <property type="match status" value="2"/>
</dbReference>
<evidence type="ECO:0000256" key="15">
    <source>
        <dbReference type="ARBA" id="ARBA00023136"/>
    </source>
</evidence>
<dbReference type="OrthoDB" id="4062651at2759"/>
<evidence type="ECO:0000256" key="5">
    <source>
        <dbReference type="ARBA" id="ARBA00022695"/>
    </source>
</evidence>
<dbReference type="PANTHER" id="PTHR46008:SF2">
    <property type="entry name" value="LEAF RUST 10 DISEASE-RESISTANCE LOCUS RECEPTOR-LIKE PROTEIN KINASE-LIKE 1.4"/>
    <property type="match status" value="1"/>
</dbReference>
<dbReference type="Pfam" id="PF17917">
    <property type="entry name" value="RT_RNaseH"/>
    <property type="match status" value="1"/>
</dbReference>
<dbReference type="GO" id="GO:0004674">
    <property type="term" value="F:protein serine/threonine kinase activity"/>
    <property type="evidence" value="ECO:0007669"/>
    <property type="project" value="UniProtKB-KW"/>
</dbReference>
<dbReference type="InterPro" id="IPR001245">
    <property type="entry name" value="Ser-Thr/Tyr_kinase_cat_dom"/>
</dbReference>
<gene>
    <name evidence="20" type="ORF">RHSIM_Rhsim12G0085900</name>
</gene>
<keyword evidence="8 17" id="KW-0547">Nucleotide-binding</keyword>
<evidence type="ECO:0000259" key="19">
    <source>
        <dbReference type="PROSITE" id="PS50011"/>
    </source>
</evidence>
<dbReference type="Gene3D" id="3.10.20.370">
    <property type="match status" value="1"/>
</dbReference>
<dbReference type="InterPro" id="IPR043128">
    <property type="entry name" value="Rev_trsase/Diguanyl_cyclase"/>
</dbReference>
<evidence type="ECO:0000313" key="20">
    <source>
        <dbReference type="EMBL" id="KAF7124785.1"/>
    </source>
</evidence>
<reference evidence="20" key="1">
    <citation type="submission" date="2019-11" db="EMBL/GenBank/DDBJ databases">
        <authorList>
            <person name="Liu Y."/>
            <person name="Hou J."/>
            <person name="Li T.-Q."/>
            <person name="Guan C.-H."/>
            <person name="Wu X."/>
            <person name="Wu H.-Z."/>
            <person name="Ling F."/>
            <person name="Zhang R."/>
            <person name="Shi X.-G."/>
            <person name="Ren J.-P."/>
            <person name="Chen E.-F."/>
            <person name="Sun J.-M."/>
        </authorList>
    </citation>
    <scope>NUCLEOTIDE SEQUENCE</scope>
    <source>
        <strain evidence="20">Adult_tree_wgs_1</strain>
        <tissue evidence="20">Leaves</tissue>
    </source>
</reference>
<organism evidence="20 21">
    <name type="scientific">Rhododendron simsii</name>
    <name type="common">Sims's rhododendron</name>
    <dbReference type="NCBI Taxonomy" id="118357"/>
    <lineage>
        <taxon>Eukaryota</taxon>
        <taxon>Viridiplantae</taxon>
        <taxon>Streptophyta</taxon>
        <taxon>Embryophyta</taxon>
        <taxon>Tracheophyta</taxon>
        <taxon>Spermatophyta</taxon>
        <taxon>Magnoliopsida</taxon>
        <taxon>eudicotyledons</taxon>
        <taxon>Gunneridae</taxon>
        <taxon>Pentapetalae</taxon>
        <taxon>asterids</taxon>
        <taxon>Ericales</taxon>
        <taxon>Ericaceae</taxon>
        <taxon>Ericoideae</taxon>
        <taxon>Rhodoreae</taxon>
        <taxon>Rhododendron</taxon>
    </lineage>
</organism>
<dbReference type="Gene3D" id="3.30.200.20">
    <property type="entry name" value="Phosphorylase Kinase, domain 1"/>
    <property type="match status" value="1"/>
</dbReference>
<evidence type="ECO:0000256" key="13">
    <source>
        <dbReference type="ARBA" id="ARBA00022918"/>
    </source>
</evidence>
<evidence type="ECO:0000256" key="16">
    <source>
        <dbReference type="ARBA" id="ARBA00023180"/>
    </source>
</evidence>
<evidence type="ECO:0000256" key="12">
    <source>
        <dbReference type="ARBA" id="ARBA00022840"/>
    </source>
</evidence>
<evidence type="ECO:0000256" key="3">
    <source>
        <dbReference type="ARBA" id="ARBA00022679"/>
    </source>
</evidence>
<keyword evidence="3" id="KW-0808">Transferase</keyword>